<keyword evidence="2" id="KW-1185">Reference proteome</keyword>
<name>A0ABN2BID8_9ACTN</name>
<sequence>MDLSGTALAGLRVSGPAVSLVRLPAALQRLTLDGAGLPDRILAPGRFWLAVDGAGVGTVLPSGLDQVPVADLRGAGTVSVAGLREAPPGLRSLRVRWQRPPGELHGAAGLAGLDGLTVVELSGAYGLDADTLPDLPGLRVLTVDGLRASAAAGLRRRHRRGGVRPALRGAKSDTWLAANLDNPFRDWADDHPRAATVACKAYADAVRAIAANNADPRQILLTMVGRFNTIHASLLALDTLRREQVGDAVAALAGRAGVPADEVFEVFDF</sequence>
<gene>
    <name evidence="1" type="ORF">GCM10009827_071390</name>
</gene>
<organism evidence="1 2">
    <name type="scientific">Dactylosporangium maewongense</name>
    <dbReference type="NCBI Taxonomy" id="634393"/>
    <lineage>
        <taxon>Bacteria</taxon>
        <taxon>Bacillati</taxon>
        <taxon>Actinomycetota</taxon>
        <taxon>Actinomycetes</taxon>
        <taxon>Micromonosporales</taxon>
        <taxon>Micromonosporaceae</taxon>
        <taxon>Dactylosporangium</taxon>
    </lineage>
</organism>
<protein>
    <submittedName>
        <fullName evidence="1">Uncharacterized protein</fullName>
    </submittedName>
</protein>
<dbReference type="EMBL" id="BAAAQD010000016">
    <property type="protein sequence ID" value="GAA1541635.1"/>
    <property type="molecule type" value="Genomic_DNA"/>
</dbReference>
<reference evidence="1 2" key="1">
    <citation type="journal article" date="2019" name="Int. J. Syst. Evol. Microbiol.">
        <title>The Global Catalogue of Microorganisms (GCM) 10K type strain sequencing project: providing services to taxonomists for standard genome sequencing and annotation.</title>
        <authorList>
            <consortium name="The Broad Institute Genomics Platform"/>
            <consortium name="The Broad Institute Genome Sequencing Center for Infectious Disease"/>
            <person name="Wu L."/>
            <person name="Ma J."/>
        </authorList>
    </citation>
    <scope>NUCLEOTIDE SEQUENCE [LARGE SCALE GENOMIC DNA]</scope>
    <source>
        <strain evidence="1 2">JCM 15933</strain>
    </source>
</reference>
<evidence type="ECO:0000313" key="2">
    <source>
        <dbReference type="Proteomes" id="UP001501470"/>
    </source>
</evidence>
<accession>A0ABN2BID8</accession>
<comment type="caution">
    <text evidence="1">The sequence shown here is derived from an EMBL/GenBank/DDBJ whole genome shotgun (WGS) entry which is preliminary data.</text>
</comment>
<proteinExistence type="predicted"/>
<evidence type="ECO:0000313" key="1">
    <source>
        <dbReference type="EMBL" id="GAA1541635.1"/>
    </source>
</evidence>
<dbReference type="Proteomes" id="UP001501470">
    <property type="component" value="Unassembled WGS sequence"/>
</dbReference>